<evidence type="ECO:0000256" key="5">
    <source>
        <dbReference type="ARBA" id="ARBA00023136"/>
    </source>
</evidence>
<keyword evidence="8" id="KW-1185">Reference proteome</keyword>
<gene>
    <name evidence="7" type="ORF">Nstercoris_01178</name>
</gene>
<feature type="transmembrane region" description="Helical" evidence="6">
    <location>
        <begin position="208"/>
        <end position="229"/>
    </location>
</feature>
<organism evidence="7 8">
    <name type="scientific">Nitrosomonas stercoris</name>
    <dbReference type="NCBI Taxonomy" id="1444684"/>
    <lineage>
        <taxon>Bacteria</taxon>
        <taxon>Pseudomonadati</taxon>
        <taxon>Pseudomonadota</taxon>
        <taxon>Betaproteobacteria</taxon>
        <taxon>Nitrosomonadales</taxon>
        <taxon>Nitrosomonadaceae</taxon>
        <taxon>Nitrosomonas</taxon>
    </lineage>
</organism>
<evidence type="ECO:0000256" key="1">
    <source>
        <dbReference type="ARBA" id="ARBA00004651"/>
    </source>
</evidence>
<keyword evidence="2" id="KW-1003">Cell membrane</keyword>
<evidence type="ECO:0000256" key="6">
    <source>
        <dbReference type="RuleBase" id="RU004379"/>
    </source>
</evidence>
<dbReference type="PANTHER" id="PTHR23291:SF115">
    <property type="entry name" value="MODULATOR OF FTSH PROTEASE YCCA"/>
    <property type="match status" value="1"/>
</dbReference>
<accession>A0A4Y1YLL4</accession>
<evidence type="ECO:0000256" key="4">
    <source>
        <dbReference type="ARBA" id="ARBA00022989"/>
    </source>
</evidence>
<dbReference type="CDD" id="cd10433">
    <property type="entry name" value="YccA_like"/>
    <property type="match status" value="1"/>
</dbReference>
<dbReference type="GO" id="GO:0006508">
    <property type="term" value="P:proteolysis"/>
    <property type="evidence" value="ECO:0007669"/>
    <property type="project" value="UniProtKB-KW"/>
</dbReference>
<evidence type="ECO:0000256" key="2">
    <source>
        <dbReference type="ARBA" id="ARBA00022475"/>
    </source>
</evidence>
<dbReference type="GO" id="GO:0005886">
    <property type="term" value="C:plasma membrane"/>
    <property type="evidence" value="ECO:0007669"/>
    <property type="project" value="UniProtKB-SubCell"/>
</dbReference>
<protein>
    <submittedName>
        <fullName evidence="7">Modulator of FtsH protease YccA</fullName>
    </submittedName>
</protein>
<dbReference type="KEGG" id="nst:Nstercoris_01178"/>
<keyword evidence="5 6" id="KW-0472">Membrane</keyword>
<dbReference type="GO" id="GO:0008233">
    <property type="term" value="F:peptidase activity"/>
    <property type="evidence" value="ECO:0007669"/>
    <property type="project" value="UniProtKB-KW"/>
</dbReference>
<dbReference type="EMBL" id="AP019755">
    <property type="protein sequence ID" value="BBL34924.1"/>
    <property type="molecule type" value="Genomic_DNA"/>
</dbReference>
<keyword evidence="7" id="KW-0645">Protease</keyword>
<dbReference type="AlphaFoldDB" id="A0A4Y1YLL4"/>
<evidence type="ECO:0000256" key="3">
    <source>
        <dbReference type="ARBA" id="ARBA00022692"/>
    </source>
</evidence>
<keyword evidence="3 6" id="KW-0812">Transmembrane</keyword>
<dbReference type="InterPro" id="IPR006214">
    <property type="entry name" value="Bax_inhibitor_1-related"/>
</dbReference>
<name>A0A4Y1YLL4_9PROT</name>
<feature type="transmembrane region" description="Helical" evidence="6">
    <location>
        <begin position="117"/>
        <end position="137"/>
    </location>
</feature>
<sequence>MQFDSPNNSTTSILETSNLKIRNSVLRNTYLMLALTMIPTVAGSIVGANTNFSFLAQSPIMGSLLMLALMIGLMFAVTATRNSIWGIVLLLSFTFVAGWWLGPLLQYALQFNNGTQLIGLAATGTGVIFFTLAGIATVTRKDFGFMRNFLFAGLILVILAAVANLFLAIPAMSLAISAAAVLVFSGFILFDVSRIVNGGETNYVMATLSIYISIYNLFISLLQLLLAFLGERD</sequence>
<feature type="transmembrane region" description="Helical" evidence="6">
    <location>
        <begin position="84"/>
        <end position="105"/>
    </location>
</feature>
<evidence type="ECO:0000313" key="8">
    <source>
        <dbReference type="Proteomes" id="UP000316473"/>
    </source>
</evidence>
<dbReference type="Proteomes" id="UP000316473">
    <property type="component" value="Chromosome"/>
</dbReference>
<proteinExistence type="inferred from homology"/>
<comment type="subcellular location">
    <subcellularLocation>
        <location evidence="1">Cell membrane</location>
        <topology evidence="1">Multi-pass membrane protein</topology>
    </subcellularLocation>
</comment>
<dbReference type="Pfam" id="PF01027">
    <property type="entry name" value="Bax1-I"/>
    <property type="match status" value="1"/>
</dbReference>
<keyword evidence="7" id="KW-0378">Hydrolase</keyword>
<feature type="transmembrane region" description="Helical" evidence="6">
    <location>
        <begin position="54"/>
        <end position="77"/>
    </location>
</feature>
<dbReference type="PANTHER" id="PTHR23291">
    <property type="entry name" value="BAX INHIBITOR-RELATED"/>
    <property type="match status" value="1"/>
</dbReference>
<reference evidence="7 8" key="1">
    <citation type="submission" date="2019-06" db="EMBL/GenBank/DDBJ databases">
        <title>Nitrosomonas stercoris KYUHI-S whole genome shotgun sequence.</title>
        <authorList>
            <person name="Nakagawa T."/>
            <person name="Tsuchiya Y."/>
            <person name="Takahashi R."/>
        </authorList>
    </citation>
    <scope>NUCLEOTIDE SEQUENCE [LARGE SCALE GENOMIC DNA]</scope>
    <source>
        <strain evidence="7 8">KYUHI-S</strain>
    </source>
</reference>
<feature type="transmembrane region" description="Helical" evidence="6">
    <location>
        <begin position="149"/>
        <end position="169"/>
    </location>
</feature>
<evidence type="ECO:0000313" key="7">
    <source>
        <dbReference type="EMBL" id="BBL34924.1"/>
    </source>
</evidence>
<feature type="transmembrane region" description="Helical" evidence="6">
    <location>
        <begin position="175"/>
        <end position="196"/>
    </location>
</feature>
<comment type="similarity">
    <text evidence="6">Belongs to the BI1 family.</text>
</comment>
<keyword evidence="4 6" id="KW-1133">Transmembrane helix</keyword>
<feature type="transmembrane region" description="Helical" evidence="6">
    <location>
        <begin position="30"/>
        <end position="48"/>
    </location>
</feature>